<evidence type="ECO:0000313" key="1">
    <source>
        <dbReference type="EMBL" id="MBF4499844.1"/>
    </source>
</evidence>
<sequence>MTEEWLDILEASDMLAAQIVQSDLVQQYFEAKRAVYGDEQLVQHIEQFLQMKERYEEVQRFGKYHPDYREVMTTVRKQKRALDLNEKIATYRLAETELQGMLDLVGYTLAQAVSTNVAVDSSNPFFETSSCGTGCASGGACNCSAS</sequence>
<evidence type="ECO:0000313" key="2">
    <source>
        <dbReference type="Proteomes" id="UP000622653"/>
    </source>
</evidence>
<dbReference type="RefSeq" id="WP_194561323.1">
    <property type="nucleotide sequence ID" value="NZ_JADKPV010000001.1"/>
</dbReference>
<dbReference type="Pfam" id="PF06133">
    <property type="entry name" value="Com_YlbF"/>
    <property type="match status" value="1"/>
</dbReference>
<dbReference type="SUPFAM" id="SSF158622">
    <property type="entry name" value="YheA/YmcA-like"/>
    <property type="match status" value="1"/>
</dbReference>
<dbReference type="PANTHER" id="PTHR38448">
    <property type="entry name" value="REGULATORY PROTEIN YLBF-RELATED"/>
    <property type="match status" value="1"/>
</dbReference>
<dbReference type="Gene3D" id="1.20.1500.10">
    <property type="entry name" value="YheA/YmcA-like"/>
    <property type="match status" value="1"/>
</dbReference>
<dbReference type="InterPro" id="IPR052767">
    <property type="entry name" value="Bact_com_dev_regulator"/>
</dbReference>
<proteinExistence type="predicted"/>
<name>A0A8J7G808_9BACL</name>
<gene>
    <name evidence="1" type="ORF">IRY55_00610</name>
</gene>
<dbReference type="AlphaFoldDB" id="A0A8J7G808"/>
<reference evidence="1" key="1">
    <citation type="submission" date="2020-11" db="EMBL/GenBank/DDBJ databases">
        <title>Multidrug resistant novel bacterium Savagea serpentis sp. nov., isolated from the scats of a vine snake (Ahaetulla nasuta).</title>
        <authorList>
            <person name="Venkata Ramana V."/>
            <person name="Vikas Patil S."/>
            <person name="Yogita Lugani V."/>
        </authorList>
    </citation>
    <scope>NUCLEOTIDE SEQUENCE</scope>
    <source>
        <strain evidence="1">SN6</strain>
    </source>
</reference>
<dbReference type="InterPro" id="IPR023378">
    <property type="entry name" value="YheA/YmcA-like_dom_sf"/>
</dbReference>
<organism evidence="1 2">
    <name type="scientific">Savagea serpentis</name>
    <dbReference type="NCBI Taxonomy" id="2785297"/>
    <lineage>
        <taxon>Bacteria</taxon>
        <taxon>Bacillati</taxon>
        <taxon>Bacillota</taxon>
        <taxon>Bacilli</taxon>
        <taxon>Bacillales</taxon>
        <taxon>Caryophanaceae</taxon>
        <taxon>Savagea</taxon>
    </lineage>
</organism>
<dbReference type="EMBL" id="JADKPV010000001">
    <property type="protein sequence ID" value="MBF4499844.1"/>
    <property type="molecule type" value="Genomic_DNA"/>
</dbReference>
<protein>
    <submittedName>
        <fullName evidence="1">YlbF family regulator</fullName>
    </submittedName>
</protein>
<dbReference type="InterPro" id="IPR010368">
    <property type="entry name" value="Com_YlbF"/>
</dbReference>
<accession>A0A8J7G808</accession>
<dbReference type="PANTHER" id="PTHR38448:SF2">
    <property type="entry name" value="REGULATORY PROTEIN YLBF"/>
    <property type="match status" value="1"/>
</dbReference>
<comment type="caution">
    <text evidence="1">The sequence shown here is derived from an EMBL/GenBank/DDBJ whole genome shotgun (WGS) entry which is preliminary data.</text>
</comment>
<keyword evidence="2" id="KW-1185">Reference proteome</keyword>
<dbReference type="Proteomes" id="UP000622653">
    <property type="component" value="Unassembled WGS sequence"/>
</dbReference>